<dbReference type="InterPro" id="IPR036179">
    <property type="entry name" value="Ig-like_dom_sf"/>
</dbReference>
<dbReference type="OMA" id="ECVIRAN"/>
<dbReference type="InterPro" id="IPR003599">
    <property type="entry name" value="Ig_sub"/>
</dbReference>
<keyword evidence="5" id="KW-1185">Reference proteome</keyword>
<dbReference type="SMART" id="SM00408">
    <property type="entry name" value="IGc2"/>
    <property type="match status" value="1"/>
</dbReference>
<proteinExistence type="predicted"/>
<dbReference type="Proteomes" id="UP000694843">
    <property type="component" value="Unplaced"/>
</dbReference>
<dbReference type="PANTHER" id="PTHR23278">
    <property type="entry name" value="SIDESTEP PROTEIN"/>
    <property type="match status" value="1"/>
</dbReference>
<dbReference type="Gene3D" id="2.60.40.10">
    <property type="entry name" value="Immunoglobulins"/>
    <property type="match status" value="3"/>
</dbReference>
<dbReference type="OrthoDB" id="6376564at2759"/>
<dbReference type="CDD" id="cd00096">
    <property type="entry name" value="Ig"/>
    <property type="match status" value="1"/>
</dbReference>
<name>A0A8B7NAP1_HYAAZ</name>
<dbReference type="Pfam" id="PF08205">
    <property type="entry name" value="C2-set_2"/>
    <property type="match status" value="1"/>
</dbReference>
<dbReference type="KEGG" id="hazt:108668043"/>
<sequence>MTPSGSIEAGREYQVMCQVSGARPPPVITWWNNASRVLQRAVETTSSNGNVTTSTLMFTAESGDDGALLSCVAESFATATSVNASWLLSVLYIPKAHARFGASLDAKNIKEDDDVYFECIIDANPRVSRVSWRHDNEVLWHNISGGVIVSNQSLVLQKVGRRQAGSYTCHAYNRVGDGMSNALRLDVKYAPVCAKNQVTKYAVSRHEDAEVTCTVDANPAMSTFQWTFNNTADTIDVPQGRFSTASTHSVITYTPMTALDYGTLLCWATNVIGMQREPCLYHIVPAGKPESPSN</sequence>
<reference evidence="6" key="1">
    <citation type="submission" date="2025-08" db="UniProtKB">
        <authorList>
            <consortium name="RefSeq"/>
        </authorList>
    </citation>
    <scope>IDENTIFICATION</scope>
</reference>
<keyword evidence="3" id="KW-1015">Disulfide bond</keyword>
<dbReference type="GO" id="GO:0016020">
    <property type="term" value="C:membrane"/>
    <property type="evidence" value="ECO:0007669"/>
    <property type="project" value="UniProtKB-SubCell"/>
</dbReference>
<feature type="domain" description="Ig-like" evidence="4">
    <location>
        <begin position="94"/>
        <end position="186"/>
    </location>
</feature>
<dbReference type="InterPro" id="IPR007110">
    <property type="entry name" value="Ig-like_dom"/>
</dbReference>
<organism evidence="5 6">
    <name type="scientific">Hyalella azteca</name>
    <name type="common">Amphipod</name>
    <dbReference type="NCBI Taxonomy" id="294128"/>
    <lineage>
        <taxon>Eukaryota</taxon>
        <taxon>Metazoa</taxon>
        <taxon>Ecdysozoa</taxon>
        <taxon>Arthropoda</taxon>
        <taxon>Crustacea</taxon>
        <taxon>Multicrustacea</taxon>
        <taxon>Malacostraca</taxon>
        <taxon>Eumalacostraca</taxon>
        <taxon>Peracarida</taxon>
        <taxon>Amphipoda</taxon>
        <taxon>Senticaudata</taxon>
        <taxon>Talitrida</taxon>
        <taxon>Talitroidea</taxon>
        <taxon>Hyalellidae</taxon>
        <taxon>Hyalella</taxon>
    </lineage>
</organism>
<feature type="non-terminal residue" evidence="6">
    <location>
        <position position="294"/>
    </location>
</feature>
<dbReference type="InterPro" id="IPR003598">
    <property type="entry name" value="Ig_sub2"/>
</dbReference>
<evidence type="ECO:0000313" key="6">
    <source>
        <dbReference type="RefSeq" id="XP_018010662.2"/>
    </source>
</evidence>
<dbReference type="Pfam" id="PF13927">
    <property type="entry name" value="Ig_3"/>
    <property type="match status" value="1"/>
</dbReference>
<dbReference type="SMART" id="SM00409">
    <property type="entry name" value="IG"/>
    <property type="match status" value="3"/>
</dbReference>
<gene>
    <name evidence="6" type="primary">LOC108668043</name>
</gene>
<dbReference type="PROSITE" id="PS50835">
    <property type="entry name" value="IG_LIKE"/>
    <property type="match status" value="3"/>
</dbReference>
<evidence type="ECO:0000259" key="4">
    <source>
        <dbReference type="PROSITE" id="PS50835"/>
    </source>
</evidence>
<evidence type="ECO:0000256" key="2">
    <source>
        <dbReference type="ARBA" id="ARBA00023136"/>
    </source>
</evidence>
<comment type="subcellular location">
    <subcellularLocation>
        <location evidence="1">Membrane</location>
        <topology evidence="1">Single-pass membrane protein</topology>
    </subcellularLocation>
</comment>
<protein>
    <submittedName>
        <fullName evidence="6">B-cell receptor CD22-like</fullName>
    </submittedName>
</protein>
<dbReference type="InterPro" id="IPR013162">
    <property type="entry name" value="CD80_C2-set"/>
</dbReference>
<keyword evidence="2" id="KW-0472">Membrane</keyword>
<dbReference type="InterPro" id="IPR013098">
    <property type="entry name" value="Ig_I-set"/>
</dbReference>
<dbReference type="RefSeq" id="XP_018010662.2">
    <property type="nucleotide sequence ID" value="XM_018155173.2"/>
</dbReference>
<dbReference type="PANTHER" id="PTHR23278:SF25">
    <property type="entry name" value="GH14967P"/>
    <property type="match status" value="1"/>
</dbReference>
<dbReference type="Pfam" id="PF07679">
    <property type="entry name" value="I-set"/>
    <property type="match status" value="1"/>
</dbReference>
<dbReference type="SUPFAM" id="SSF48726">
    <property type="entry name" value="Immunoglobulin"/>
    <property type="match status" value="3"/>
</dbReference>
<feature type="domain" description="Ig-like" evidence="4">
    <location>
        <begin position="191"/>
        <end position="270"/>
    </location>
</feature>
<evidence type="ECO:0000313" key="5">
    <source>
        <dbReference type="Proteomes" id="UP000694843"/>
    </source>
</evidence>
<dbReference type="GeneID" id="108668043"/>
<feature type="domain" description="Ig-like" evidence="4">
    <location>
        <begin position="1"/>
        <end position="89"/>
    </location>
</feature>
<accession>A0A8B7NAP1</accession>
<evidence type="ECO:0000256" key="3">
    <source>
        <dbReference type="ARBA" id="ARBA00023157"/>
    </source>
</evidence>
<evidence type="ECO:0000256" key="1">
    <source>
        <dbReference type="ARBA" id="ARBA00004167"/>
    </source>
</evidence>
<dbReference type="AlphaFoldDB" id="A0A8B7NAP1"/>
<dbReference type="InterPro" id="IPR013783">
    <property type="entry name" value="Ig-like_fold"/>
</dbReference>